<reference evidence="3 4" key="1">
    <citation type="submission" date="2019-02" db="EMBL/GenBank/DDBJ databases">
        <title>Deep-cultivation of Planctomycetes and their phenomic and genomic characterization uncovers novel biology.</title>
        <authorList>
            <person name="Wiegand S."/>
            <person name="Jogler M."/>
            <person name="Boedeker C."/>
            <person name="Pinto D."/>
            <person name="Vollmers J."/>
            <person name="Rivas-Marin E."/>
            <person name="Kohn T."/>
            <person name="Peeters S.H."/>
            <person name="Heuer A."/>
            <person name="Rast P."/>
            <person name="Oberbeckmann S."/>
            <person name="Bunk B."/>
            <person name="Jeske O."/>
            <person name="Meyerdierks A."/>
            <person name="Storesund J.E."/>
            <person name="Kallscheuer N."/>
            <person name="Luecker S."/>
            <person name="Lage O.M."/>
            <person name="Pohl T."/>
            <person name="Merkel B.J."/>
            <person name="Hornburger P."/>
            <person name="Mueller R.-W."/>
            <person name="Bruemmer F."/>
            <person name="Labrenz M."/>
            <person name="Spormann A.M."/>
            <person name="Op Den Camp H."/>
            <person name="Overmann J."/>
            <person name="Amann R."/>
            <person name="Jetten M.S.M."/>
            <person name="Mascher T."/>
            <person name="Medema M.H."/>
            <person name="Devos D.P."/>
            <person name="Kaster A.-K."/>
            <person name="Ovreas L."/>
            <person name="Rohde M."/>
            <person name="Galperin M.Y."/>
            <person name="Jogler C."/>
        </authorList>
    </citation>
    <scope>NUCLEOTIDE SEQUENCE [LARGE SCALE GENOMIC DNA]</scope>
    <source>
        <strain evidence="3 4">Pla108</strain>
    </source>
</reference>
<dbReference type="InterPro" id="IPR041657">
    <property type="entry name" value="HTH_17"/>
</dbReference>
<proteinExistence type="predicted"/>
<dbReference type="Pfam" id="PF12728">
    <property type="entry name" value="HTH_17"/>
    <property type="match status" value="1"/>
</dbReference>
<comment type="caution">
    <text evidence="3">The sequence shown here is derived from an EMBL/GenBank/DDBJ whole genome shotgun (WGS) entry which is preliminary data.</text>
</comment>
<accession>A0A5C5ZZG8</accession>
<dbReference type="AlphaFoldDB" id="A0A5C5ZZG8"/>
<name>A0A5C5ZZG8_9BACT</name>
<sequence>MRREEAAHIAPTVETGLSRKLTPPELARLWRVSPQKVLAWISSGELRAINAATNPNGERPRYLIDADAVTAFERSRAVVEPKPAPQKRRAKKPTTVTTYF</sequence>
<feature type="region of interest" description="Disordered" evidence="1">
    <location>
        <begin position="77"/>
        <end position="100"/>
    </location>
</feature>
<evidence type="ECO:0000313" key="3">
    <source>
        <dbReference type="EMBL" id="TWT92457.1"/>
    </source>
</evidence>
<keyword evidence="4" id="KW-1185">Reference proteome</keyword>
<dbReference type="OrthoDB" id="292229at2"/>
<protein>
    <submittedName>
        <fullName evidence="3">Helix-turn-helix domain protein</fullName>
    </submittedName>
</protein>
<organism evidence="3 4">
    <name type="scientific">Botrimarina colliarenosi</name>
    <dbReference type="NCBI Taxonomy" id="2528001"/>
    <lineage>
        <taxon>Bacteria</taxon>
        <taxon>Pseudomonadati</taxon>
        <taxon>Planctomycetota</taxon>
        <taxon>Planctomycetia</taxon>
        <taxon>Pirellulales</taxon>
        <taxon>Lacipirellulaceae</taxon>
        <taxon>Botrimarina</taxon>
    </lineage>
</organism>
<evidence type="ECO:0000259" key="2">
    <source>
        <dbReference type="Pfam" id="PF12728"/>
    </source>
</evidence>
<evidence type="ECO:0000313" key="4">
    <source>
        <dbReference type="Proteomes" id="UP000317421"/>
    </source>
</evidence>
<dbReference type="EMBL" id="SJPR01000010">
    <property type="protein sequence ID" value="TWT92457.1"/>
    <property type="molecule type" value="Genomic_DNA"/>
</dbReference>
<evidence type="ECO:0000256" key="1">
    <source>
        <dbReference type="SAM" id="MobiDB-lite"/>
    </source>
</evidence>
<feature type="domain" description="Helix-turn-helix" evidence="2">
    <location>
        <begin position="21"/>
        <end position="75"/>
    </location>
</feature>
<dbReference type="Proteomes" id="UP000317421">
    <property type="component" value="Unassembled WGS sequence"/>
</dbReference>
<gene>
    <name evidence="3" type="ORF">Pla108_40830</name>
</gene>